<reference evidence="2" key="1">
    <citation type="journal article" date="2020" name="Fungal Divers.">
        <title>Resolving the Mortierellaceae phylogeny through synthesis of multi-gene phylogenetics and phylogenomics.</title>
        <authorList>
            <person name="Vandepol N."/>
            <person name="Liber J."/>
            <person name="Desiro A."/>
            <person name="Na H."/>
            <person name="Kennedy M."/>
            <person name="Barry K."/>
            <person name="Grigoriev I.V."/>
            <person name="Miller A.N."/>
            <person name="O'Donnell K."/>
            <person name="Stajich J.E."/>
            <person name="Bonito G."/>
        </authorList>
    </citation>
    <scope>NUCLEOTIDE SEQUENCE</scope>
    <source>
        <strain evidence="2">CK1249</strain>
    </source>
</reference>
<dbReference type="Proteomes" id="UP000738359">
    <property type="component" value="Unassembled WGS sequence"/>
</dbReference>
<evidence type="ECO:0000313" key="3">
    <source>
        <dbReference type="Proteomes" id="UP000738359"/>
    </source>
</evidence>
<feature type="region of interest" description="Disordered" evidence="1">
    <location>
        <begin position="48"/>
        <end position="97"/>
    </location>
</feature>
<evidence type="ECO:0000256" key="1">
    <source>
        <dbReference type="SAM" id="MobiDB-lite"/>
    </source>
</evidence>
<comment type="caution">
    <text evidence="2">The sequence shown here is derived from an EMBL/GenBank/DDBJ whole genome shotgun (WGS) entry which is preliminary data.</text>
</comment>
<feature type="non-terminal residue" evidence="2">
    <location>
        <position position="97"/>
    </location>
</feature>
<gene>
    <name evidence="2" type="ORF">BGZ70_003289</name>
</gene>
<feature type="compositionally biased region" description="Polar residues" evidence="1">
    <location>
        <begin position="86"/>
        <end position="97"/>
    </location>
</feature>
<evidence type="ECO:0000313" key="2">
    <source>
        <dbReference type="EMBL" id="KAF9946293.1"/>
    </source>
</evidence>
<organism evidence="2 3">
    <name type="scientific">Mortierella alpina</name>
    <name type="common">Oleaginous fungus</name>
    <name type="synonym">Mortierella renispora</name>
    <dbReference type="NCBI Taxonomy" id="64518"/>
    <lineage>
        <taxon>Eukaryota</taxon>
        <taxon>Fungi</taxon>
        <taxon>Fungi incertae sedis</taxon>
        <taxon>Mucoromycota</taxon>
        <taxon>Mortierellomycotina</taxon>
        <taxon>Mortierellomycetes</taxon>
        <taxon>Mortierellales</taxon>
        <taxon>Mortierellaceae</taxon>
        <taxon>Mortierella</taxon>
    </lineage>
</organism>
<dbReference type="AlphaFoldDB" id="A0A9P6LWH1"/>
<dbReference type="EMBL" id="JAAAHY010001877">
    <property type="protein sequence ID" value="KAF9946293.1"/>
    <property type="molecule type" value="Genomic_DNA"/>
</dbReference>
<accession>A0A9P6LWH1</accession>
<sequence length="97" mass="10593">DENDTGSDDEGDAVVEALEIEDIALEPELDLDDELLEDAALADVAERALQVSDTDSEPLEDPKQRRRAALPHQVAPTAGPSDSREQQQQYAHTSTRP</sequence>
<name>A0A9P6LWH1_MORAP</name>
<proteinExistence type="predicted"/>
<protein>
    <submittedName>
        <fullName evidence="2">Uncharacterized protein</fullName>
    </submittedName>
</protein>
<keyword evidence="3" id="KW-1185">Reference proteome</keyword>